<organism evidence="2 3">
    <name type="scientific">Olsenella profusa</name>
    <dbReference type="NCBI Taxonomy" id="138595"/>
    <lineage>
        <taxon>Bacteria</taxon>
        <taxon>Bacillati</taxon>
        <taxon>Actinomycetota</taxon>
        <taxon>Coriobacteriia</taxon>
        <taxon>Coriobacteriales</taxon>
        <taxon>Atopobiaceae</taxon>
        <taxon>Olsenella</taxon>
    </lineage>
</organism>
<evidence type="ECO:0000313" key="3">
    <source>
        <dbReference type="Proteomes" id="UP000712527"/>
    </source>
</evidence>
<dbReference type="InterPro" id="IPR027795">
    <property type="entry name" value="CASTOR_ACT_dom"/>
</dbReference>
<dbReference type="EMBL" id="JACSNQ010000010">
    <property type="protein sequence ID" value="MBM6775065.1"/>
    <property type="molecule type" value="Genomic_DNA"/>
</dbReference>
<comment type="caution">
    <text evidence="2">The sequence shown here is derived from an EMBL/GenBank/DDBJ whole genome shotgun (WGS) entry which is preliminary data.</text>
</comment>
<dbReference type="InterPro" id="IPR045865">
    <property type="entry name" value="ACT-like_dom_sf"/>
</dbReference>
<evidence type="ECO:0000313" key="2">
    <source>
        <dbReference type="EMBL" id="MBM6775065.1"/>
    </source>
</evidence>
<name>A0ABS2F2G3_9ACTN</name>
<accession>A0ABS2F2G3</accession>
<evidence type="ECO:0000259" key="1">
    <source>
        <dbReference type="Pfam" id="PF13840"/>
    </source>
</evidence>
<proteinExistence type="predicted"/>
<keyword evidence="3" id="KW-1185">Reference proteome</keyword>
<feature type="domain" description="CASTOR ACT" evidence="1">
    <location>
        <begin position="49"/>
        <end position="83"/>
    </location>
</feature>
<sequence>MELEVIDCPLSVCKVADYAGVRLEEPFTFTGRTDAERSLVCPTGSVPAGTLAEARVGIFAVSTFDTDYVLVKERDLERATCVLMGAGYVVLR</sequence>
<protein>
    <submittedName>
        <fullName evidence="2">ACT domain-containing protein</fullName>
    </submittedName>
</protein>
<dbReference type="Proteomes" id="UP000712527">
    <property type="component" value="Unassembled WGS sequence"/>
</dbReference>
<dbReference type="Gene3D" id="3.30.2130.10">
    <property type="entry name" value="VC0802-like"/>
    <property type="match status" value="1"/>
</dbReference>
<reference evidence="2 3" key="1">
    <citation type="journal article" date="2021" name="Sci. Rep.">
        <title>The distribution of antibiotic resistance genes in chicken gut microbiota commensals.</title>
        <authorList>
            <person name="Juricova H."/>
            <person name="Matiasovicova J."/>
            <person name="Kubasova T."/>
            <person name="Cejkova D."/>
            <person name="Rychlik I."/>
        </authorList>
    </citation>
    <scope>NUCLEOTIDE SEQUENCE [LARGE SCALE GENOMIC DNA]</scope>
    <source>
        <strain evidence="2 3">An794</strain>
    </source>
</reference>
<gene>
    <name evidence="2" type="ORF">H9X80_05870</name>
</gene>
<dbReference type="SUPFAM" id="SSF55021">
    <property type="entry name" value="ACT-like"/>
    <property type="match status" value="2"/>
</dbReference>
<dbReference type="RefSeq" id="WP_342590879.1">
    <property type="nucleotide sequence ID" value="NZ_JACSNQ010000010.1"/>
</dbReference>
<dbReference type="Pfam" id="PF13840">
    <property type="entry name" value="ACT_7"/>
    <property type="match status" value="1"/>
</dbReference>